<dbReference type="KEGG" id="saci:Sinac_6599"/>
<feature type="binding site" evidence="10">
    <location>
        <begin position="447"/>
        <end position="448"/>
    </location>
    <ligand>
        <name>ATP</name>
        <dbReference type="ChEBI" id="CHEBI:30616"/>
    </ligand>
</feature>
<dbReference type="InterPro" id="IPR001272">
    <property type="entry name" value="PEP_carboxykinase_ATP"/>
</dbReference>
<organism evidence="11 12">
    <name type="scientific">Singulisphaera acidiphila (strain ATCC BAA-1392 / DSM 18658 / VKM B-2454 / MOB10)</name>
    <dbReference type="NCBI Taxonomy" id="886293"/>
    <lineage>
        <taxon>Bacteria</taxon>
        <taxon>Pseudomonadati</taxon>
        <taxon>Planctomycetota</taxon>
        <taxon>Planctomycetia</taxon>
        <taxon>Isosphaerales</taxon>
        <taxon>Isosphaeraceae</taxon>
        <taxon>Singulisphaera</taxon>
    </lineage>
</organism>
<evidence type="ECO:0000256" key="2">
    <source>
        <dbReference type="ARBA" id="ARBA00006052"/>
    </source>
</evidence>
<evidence type="ECO:0000256" key="10">
    <source>
        <dbReference type="HAMAP-Rule" id="MF_00453"/>
    </source>
</evidence>
<dbReference type="SUPFAM" id="SSF53795">
    <property type="entry name" value="PEP carboxykinase-like"/>
    <property type="match status" value="1"/>
</dbReference>
<keyword evidence="12" id="KW-1185">Reference proteome</keyword>
<evidence type="ECO:0000256" key="3">
    <source>
        <dbReference type="ARBA" id="ARBA00012363"/>
    </source>
</evidence>
<keyword evidence="11" id="KW-0418">Kinase</keyword>
<dbReference type="PROSITE" id="PS00532">
    <property type="entry name" value="PEPCK_ATP"/>
    <property type="match status" value="1"/>
</dbReference>
<evidence type="ECO:0000256" key="6">
    <source>
        <dbReference type="ARBA" id="ARBA00022793"/>
    </source>
</evidence>
<feature type="binding site" evidence="10">
    <location>
        <position position="327"/>
    </location>
    <ligand>
        <name>ATP</name>
        <dbReference type="ChEBI" id="CHEBI:30616"/>
    </ligand>
</feature>
<comment type="pathway">
    <text evidence="1 10">Carbohydrate biosynthesis; gluconeogenesis.</text>
</comment>
<feature type="binding site" evidence="10">
    <location>
        <begin position="241"/>
        <end position="249"/>
    </location>
    <ligand>
        <name>ATP</name>
        <dbReference type="ChEBI" id="CHEBI:30616"/>
    </ligand>
</feature>
<dbReference type="Pfam" id="PF01293">
    <property type="entry name" value="PEPCK_ATP"/>
    <property type="match status" value="1"/>
</dbReference>
<keyword evidence="6 10" id="KW-0210">Decarboxylase</keyword>
<evidence type="ECO:0000256" key="7">
    <source>
        <dbReference type="ARBA" id="ARBA00022840"/>
    </source>
</evidence>
<keyword evidence="5 10" id="KW-0547">Nucleotide-binding</keyword>
<feature type="binding site" evidence="10">
    <location>
        <position position="262"/>
    </location>
    <ligand>
        <name>Mn(2+)</name>
        <dbReference type="ChEBI" id="CHEBI:29035"/>
    </ligand>
</feature>
<comment type="similarity">
    <text evidence="2 10">Belongs to the phosphoenolpyruvate carboxykinase (ATP) family.</text>
</comment>
<dbReference type="GO" id="GO:0005524">
    <property type="term" value="F:ATP binding"/>
    <property type="evidence" value="ECO:0007669"/>
    <property type="project" value="UniProtKB-UniRule"/>
</dbReference>
<keyword evidence="8 10" id="KW-0456">Lyase</keyword>
<feature type="binding site" evidence="10">
    <location>
        <position position="206"/>
    </location>
    <ligand>
        <name>substrate</name>
    </ligand>
</feature>
<dbReference type="InterPro" id="IPR008210">
    <property type="entry name" value="PEP_carboxykinase_N"/>
</dbReference>
<name>L0DMR5_SINAD</name>
<comment type="catalytic activity">
    <reaction evidence="9 10">
        <text>oxaloacetate + ATP = phosphoenolpyruvate + ADP + CO2</text>
        <dbReference type="Rhea" id="RHEA:18617"/>
        <dbReference type="ChEBI" id="CHEBI:16452"/>
        <dbReference type="ChEBI" id="CHEBI:16526"/>
        <dbReference type="ChEBI" id="CHEBI:30616"/>
        <dbReference type="ChEBI" id="CHEBI:58702"/>
        <dbReference type="ChEBI" id="CHEBI:456216"/>
        <dbReference type="EC" id="4.1.1.49"/>
    </reaction>
</comment>
<dbReference type="EC" id="4.1.1.49" evidence="3 10"/>
<feature type="binding site" evidence="10">
    <location>
        <position position="225"/>
    </location>
    <ligand>
        <name>Mn(2+)</name>
        <dbReference type="ChEBI" id="CHEBI:29035"/>
    </ligand>
</feature>
<feature type="binding site" evidence="10">
    <location>
        <position position="290"/>
    </location>
    <ligand>
        <name>ATP</name>
        <dbReference type="ChEBI" id="CHEBI:30616"/>
    </ligand>
</feature>
<proteinExistence type="inferred from homology"/>
<evidence type="ECO:0000313" key="11">
    <source>
        <dbReference type="EMBL" id="AGA30674.1"/>
    </source>
</evidence>
<comment type="function">
    <text evidence="10">Involved in the gluconeogenesis. Catalyzes the conversion of oxaloacetate (OAA) to phosphoenolpyruvate (PEP) through direct phosphoryl transfer between the nucleoside triphosphate and OAA.</text>
</comment>
<dbReference type="InterPro" id="IPR015994">
    <property type="entry name" value="PEPCK_ATP_CS"/>
</dbReference>
<dbReference type="AlphaFoldDB" id="L0DMR5"/>
<dbReference type="HAMAP" id="MF_00453">
    <property type="entry name" value="PEPCK_ATP"/>
    <property type="match status" value="1"/>
</dbReference>
<keyword evidence="10" id="KW-0479">Metal-binding</keyword>
<dbReference type="GO" id="GO:0006094">
    <property type="term" value="P:gluconeogenesis"/>
    <property type="evidence" value="ECO:0007669"/>
    <property type="project" value="UniProtKB-UniRule"/>
</dbReference>
<dbReference type="GO" id="GO:0005829">
    <property type="term" value="C:cytosol"/>
    <property type="evidence" value="ECO:0007669"/>
    <property type="project" value="TreeGrafter"/>
</dbReference>
<dbReference type="STRING" id="886293.Sinac_6599"/>
<keyword evidence="11" id="KW-0670">Pyruvate</keyword>
<dbReference type="OrthoDB" id="9806325at2"/>
<evidence type="ECO:0000256" key="1">
    <source>
        <dbReference type="ARBA" id="ARBA00004742"/>
    </source>
</evidence>
<dbReference type="PIRSF" id="PIRSF006294">
    <property type="entry name" value="PEP_crbxkin"/>
    <property type="match status" value="1"/>
</dbReference>
<feature type="binding site" evidence="10">
    <location>
        <position position="206"/>
    </location>
    <ligand>
        <name>ATP</name>
        <dbReference type="ChEBI" id="CHEBI:30616"/>
    </ligand>
</feature>
<dbReference type="CDD" id="cd00484">
    <property type="entry name" value="PEPCK_ATP"/>
    <property type="match status" value="1"/>
</dbReference>
<dbReference type="Gene3D" id="3.40.449.10">
    <property type="entry name" value="Phosphoenolpyruvate Carboxykinase, domain 1"/>
    <property type="match status" value="1"/>
</dbReference>
<feature type="binding site" evidence="10">
    <location>
        <position position="65"/>
    </location>
    <ligand>
        <name>substrate</name>
    </ligand>
</feature>
<dbReference type="NCBIfam" id="NF006821">
    <property type="entry name" value="PRK09344.1-3"/>
    <property type="match status" value="1"/>
</dbReference>
<dbReference type="InterPro" id="IPR013035">
    <property type="entry name" value="PEP_carboxykinase_C"/>
</dbReference>
<dbReference type="Gene3D" id="2.170.8.10">
    <property type="entry name" value="Phosphoenolpyruvate Carboxykinase, domain 2"/>
    <property type="match status" value="1"/>
</dbReference>
<feature type="binding site" evidence="10">
    <location>
        <position position="453"/>
    </location>
    <ligand>
        <name>ATP</name>
        <dbReference type="ChEBI" id="CHEBI:30616"/>
    </ligand>
</feature>
<dbReference type="PANTHER" id="PTHR30031">
    <property type="entry name" value="PHOSPHOENOLPYRUVATE CARBOXYKINASE ATP"/>
    <property type="match status" value="1"/>
</dbReference>
<dbReference type="GO" id="GO:0016301">
    <property type="term" value="F:kinase activity"/>
    <property type="evidence" value="ECO:0007669"/>
    <property type="project" value="UniProtKB-KW"/>
</dbReference>
<dbReference type="Gene3D" id="3.90.228.20">
    <property type="match status" value="1"/>
</dbReference>
<evidence type="ECO:0000256" key="4">
    <source>
        <dbReference type="ARBA" id="ARBA00022432"/>
    </source>
</evidence>
<feature type="binding site" evidence="10">
    <location>
        <position position="200"/>
    </location>
    <ligand>
        <name>substrate</name>
    </ligand>
</feature>
<keyword evidence="11" id="KW-0808">Transferase</keyword>
<keyword evidence="10" id="KW-0464">Manganese</keyword>
<feature type="binding site" evidence="10">
    <location>
        <position position="206"/>
    </location>
    <ligand>
        <name>Mn(2+)</name>
        <dbReference type="ChEBI" id="CHEBI:29035"/>
    </ligand>
</feature>
<keyword evidence="10" id="KW-0963">Cytoplasm</keyword>
<evidence type="ECO:0000313" key="12">
    <source>
        <dbReference type="Proteomes" id="UP000010798"/>
    </source>
</evidence>
<keyword evidence="4 10" id="KW-0312">Gluconeogenesis</keyword>
<comment type="subcellular location">
    <subcellularLocation>
        <location evidence="10">Cytoplasm</location>
    </subcellularLocation>
</comment>
<dbReference type="SUPFAM" id="SSF68923">
    <property type="entry name" value="PEP carboxykinase N-terminal domain"/>
    <property type="match status" value="1"/>
</dbReference>
<evidence type="ECO:0000256" key="9">
    <source>
        <dbReference type="ARBA" id="ARBA00047371"/>
    </source>
</evidence>
<dbReference type="PANTHER" id="PTHR30031:SF0">
    <property type="entry name" value="PHOSPHOENOLPYRUVATE CARBOXYKINASE (ATP)"/>
    <property type="match status" value="1"/>
</dbReference>
<dbReference type="GO" id="GO:0046872">
    <property type="term" value="F:metal ion binding"/>
    <property type="evidence" value="ECO:0007669"/>
    <property type="project" value="UniProtKB-KW"/>
</dbReference>
<evidence type="ECO:0000256" key="5">
    <source>
        <dbReference type="ARBA" id="ARBA00022741"/>
    </source>
</evidence>
<dbReference type="Proteomes" id="UP000010798">
    <property type="component" value="Chromosome"/>
</dbReference>
<dbReference type="RefSeq" id="WP_015249756.1">
    <property type="nucleotide sequence ID" value="NC_019892.1"/>
</dbReference>
<dbReference type="UniPathway" id="UPA00138"/>
<dbReference type="EMBL" id="CP003364">
    <property type="protein sequence ID" value="AGA30674.1"/>
    <property type="molecule type" value="Genomic_DNA"/>
</dbReference>
<dbReference type="eggNOG" id="COG1866">
    <property type="taxonomic scope" value="Bacteria"/>
</dbReference>
<evidence type="ECO:0000256" key="8">
    <source>
        <dbReference type="ARBA" id="ARBA00023239"/>
    </source>
</evidence>
<dbReference type="NCBIfam" id="TIGR00224">
    <property type="entry name" value="pckA"/>
    <property type="match status" value="1"/>
</dbReference>
<protein>
    <recommendedName>
        <fullName evidence="3 10">Phosphoenolpyruvate carboxykinase (ATP)</fullName>
        <shortName evidence="10">PCK</shortName>
        <shortName evidence="10">PEP carboxykinase</shortName>
        <shortName evidence="10">PEPCK</shortName>
        <ecNumber evidence="3 10">4.1.1.49</ecNumber>
    </recommendedName>
</protein>
<dbReference type="HOGENOM" id="CLU_018247_0_1_0"/>
<feature type="binding site" evidence="10">
    <location>
        <position position="225"/>
    </location>
    <ligand>
        <name>ATP</name>
        <dbReference type="ChEBI" id="CHEBI:30616"/>
    </ligand>
</feature>
<comment type="cofactor">
    <cofactor evidence="10">
        <name>Mn(2+)</name>
        <dbReference type="ChEBI" id="CHEBI:29035"/>
    </cofactor>
    <text evidence="10">Binds 1 Mn(2+) ion per subunit.</text>
</comment>
<sequence length="537" mass="59142">MDDPSDRTAADAGRLTLDKQGWRGVGVQHWNASQAVLAEHALSRGEGELSDQGALVFKTGKYTGRSPKDKFIVREPSSESEVDWGEVNFPFEPDRFDALHRRVLEHFEGREVWIQDSFGGTDPTHRLPIRVICERAYHALFAHQLFVRPTAEELASHRPAFTIIAAPDFQAVPERDGTRSEVFIVLNFAKRLVLIGGTQYAGEIKKSVFSILNYLLPRQGVLSMHCSANVGEAGDVALFFGLSGTGKTTLSADPIRALIGDDEHGWGDDGVFNFEGGCYAKCIRLDRLNEPEIYEAIRFGTVLENVVLDPKTRVPDFADASLTENTRAAYPIESIPNHVPGGQGGHPSRIIFLTCDAFGVLPPLSRLTPEQAMYHFLSGYTAKVAGTERGLSQEPSAVFSACFGAPFMTLPPNRYADLLGTKMRRHHVEAWLLNTGWTGGGHGQGRRIALRHTRALVDAVLGGTIRDASYAVDPIFGLEYPKTCPGVLTEILDPRTAWPDPTAYDTQASRLAQLFRKNFTRFNDVELAIQAAGPREI</sequence>
<dbReference type="GO" id="GO:0004612">
    <property type="term" value="F:phosphoenolpyruvate carboxykinase (ATP) activity"/>
    <property type="evidence" value="ECO:0007669"/>
    <property type="project" value="UniProtKB-UniRule"/>
</dbReference>
<reference evidence="11 12" key="1">
    <citation type="submission" date="2012-02" db="EMBL/GenBank/DDBJ databases">
        <title>Complete sequence of chromosome of Singulisphaera acidiphila DSM 18658.</title>
        <authorList>
            <consortium name="US DOE Joint Genome Institute (JGI-PGF)"/>
            <person name="Lucas S."/>
            <person name="Copeland A."/>
            <person name="Lapidus A."/>
            <person name="Glavina del Rio T."/>
            <person name="Dalin E."/>
            <person name="Tice H."/>
            <person name="Bruce D."/>
            <person name="Goodwin L."/>
            <person name="Pitluck S."/>
            <person name="Peters L."/>
            <person name="Ovchinnikova G."/>
            <person name="Chertkov O."/>
            <person name="Kyrpides N."/>
            <person name="Mavromatis K."/>
            <person name="Ivanova N."/>
            <person name="Brettin T."/>
            <person name="Detter J.C."/>
            <person name="Han C."/>
            <person name="Larimer F."/>
            <person name="Land M."/>
            <person name="Hauser L."/>
            <person name="Markowitz V."/>
            <person name="Cheng J.-F."/>
            <person name="Hugenholtz P."/>
            <person name="Woyke T."/>
            <person name="Wu D."/>
            <person name="Tindall B."/>
            <person name="Pomrenke H."/>
            <person name="Brambilla E."/>
            <person name="Klenk H.-P."/>
            <person name="Eisen J.A."/>
        </authorList>
    </citation>
    <scope>NUCLEOTIDE SEQUENCE [LARGE SCALE GENOMIC DNA]</scope>
    <source>
        <strain evidence="12">ATCC BAA-1392 / DSM 18658 / VKM B-2454 / MOB10</strain>
    </source>
</reference>
<dbReference type="FunFam" id="2.170.8.10:FF:000001">
    <property type="entry name" value="Phosphoenolpyruvate carboxykinase (ATP)"/>
    <property type="match status" value="1"/>
</dbReference>
<accession>L0DMR5</accession>
<gene>
    <name evidence="10" type="primary">pckA</name>
    <name evidence="11" type="ordered locus">Sinac_6599</name>
</gene>
<feature type="binding site" evidence="10">
    <location>
        <position position="327"/>
    </location>
    <ligand>
        <name>substrate</name>
    </ligand>
</feature>
<keyword evidence="7 10" id="KW-0067">ATP-binding</keyword>
<dbReference type="NCBIfam" id="NF006820">
    <property type="entry name" value="PRK09344.1-2"/>
    <property type="match status" value="1"/>
</dbReference>